<proteinExistence type="predicted"/>
<reference evidence="1 2" key="1">
    <citation type="journal article" date="2019" name="Mol. Biol. Evol.">
        <title>Blast fungal genomes show frequent chromosomal changes, gene gains and losses, and effector gene turnover.</title>
        <authorList>
            <person name="Gomez Luciano L.B."/>
            <person name="Jason Tsai I."/>
            <person name="Chuma I."/>
            <person name="Tosa Y."/>
            <person name="Chen Y.H."/>
            <person name="Li J.Y."/>
            <person name="Li M.Y."/>
            <person name="Jade Lu M.Y."/>
            <person name="Nakayashiki H."/>
            <person name="Li W.H."/>
        </authorList>
    </citation>
    <scope>NUCLEOTIDE SEQUENCE [LARGE SCALE GENOMIC DNA]</scope>
    <source>
        <strain evidence="1">MZ5-1-6</strain>
    </source>
</reference>
<accession>A0A4P7NMG1</accession>
<sequence length="67" mass="7246">MSCVLTAVVVPAAVEPNKLPDRFSWHSSGNTVLIRGAKPPNFDTATHFFMPNRNLPKKGDSALVLLA</sequence>
<evidence type="ECO:0000313" key="1">
    <source>
        <dbReference type="EMBL" id="QBZ63384.1"/>
    </source>
</evidence>
<protein>
    <submittedName>
        <fullName evidence="1">Uncharacterized protein</fullName>
    </submittedName>
</protein>
<evidence type="ECO:0000313" key="2">
    <source>
        <dbReference type="Proteomes" id="UP000294847"/>
    </source>
</evidence>
<dbReference type="VEuPathDB" id="FungiDB:M_BR32_EuGene_00086531"/>
<dbReference type="Proteomes" id="UP000294847">
    <property type="component" value="Chromosome 6"/>
</dbReference>
<dbReference type="EMBL" id="CP034209">
    <property type="protein sequence ID" value="QBZ63384.1"/>
    <property type="molecule type" value="Genomic_DNA"/>
</dbReference>
<gene>
    <name evidence="1" type="ORF">PoMZ_05065</name>
</gene>
<name>A0A4P7NMG1_PYROR</name>
<dbReference type="AlphaFoldDB" id="A0A4P7NMG1"/>
<organism evidence="1 2">
    <name type="scientific">Pyricularia oryzae</name>
    <name type="common">Rice blast fungus</name>
    <name type="synonym">Magnaporthe oryzae</name>
    <dbReference type="NCBI Taxonomy" id="318829"/>
    <lineage>
        <taxon>Eukaryota</taxon>
        <taxon>Fungi</taxon>
        <taxon>Dikarya</taxon>
        <taxon>Ascomycota</taxon>
        <taxon>Pezizomycotina</taxon>
        <taxon>Sordariomycetes</taxon>
        <taxon>Sordariomycetidae</taxon>
        <taxon>Magnaporthales</taxon>
        <taxon>Pyriculariaceae</taxon>
        <taxon>Pyricularia</taxon>
    </lineage>
</organism>